<evidence type="ECO:0000313" key="10">
    <source>
        <dbReference type="Ensembl" id="ENSELUP00000017208.2"/>
    </source>
</evidence>
<evidence type="ECO:0000256" key="3">
    <source>
        <dbReference type="ARBA" id="ARBA00004630"/>
    </source>
</evidence>
<keyword evidence="5" id="KW-0479">Metal-binding</keyword>
<evidence type="ECO:0000256" key="1">
    <source>
        <dbReference type="ARBA" id="ARBA00004125"/>
    </source>
</evidence>
<keyword evidence="8" id="KW-0812">Transmembrane</keyword>
<evidence type="ECO:0000256" key="4">
    <source>
        <dbReference type="ARBA" id="ARBA00005975"/>
    </source>
</evidence>
<dbReference type="GO" id="GO:0098574">
    <property type="term" value="C:cytoplasmic side of lysosomal membrane"/>
    <property type="evidence" value="ECO:0007669"/>
    <property type="project" value="TreeGrafter"/>
</dbReference>
<dbReference type="SMART" id="SM00714">
    <property type="entry name" value="LITAF"/>
    <property type="match status" value="1"/>
</dbReference>
<dbReference type="InterPro" id="IPR037519">
    <property type="entry name" value="LITAF_fam"/>
</dbReference>
<comment type="similarity">
    <text evidence="4">Belongs to the CDIP1/LITAF family.</text>
</comment>
<reference evidence="11" key="1">
    <citation type="journal article" date="2014" name="PLoS ONE">
        <title>The genome and linkage map of the northern pike (Esox lucius): conserved synteny revealed between the salmonid sister group and the Neoteleostei.</title>
        <authorList>
            <person name="Rondeau E.B."/>
            <person name="Minkley D.R."/>
            <person name="Leong J.S."/>
            <person name="Messmer A.M."/>
            <person name="Jantzen J.R."/>
            <person name="von Schalburg K.R."/>
            <person name="Lemon C."/>
            <person name="Bird N.H."/>
            <person name="Koop B.F."/>
        </authorList>
    </citation>
    <scope>NUCLEOTIDE SEQUENCE</scope>
</reference>
<dbReference type="GeneTree" id="ENSGT00940000155366"/>
<dbReference type="Ensembl" id="ENSELUT00000026745.3">
    <property type="protein sequence ID" value="ENSELUP00000017208.2"/>
    <property type="gene ID" value="ENSELUG00000016955.3"/>
</dbReference>
<evidence type="ECO:0000256" key="7">
    <source>
        <dbReference type="ARBA" id="ARBA00023136"/>
    </source>
</evidence>
<dbReference type="Proteomes" id="UP000265140">
    <property type="component" value="Chromosome 9"/>
</dbReference>
<evidence type="ECO:0000313" key="11">
    <source>
        <dbReference type="Proteomes" id="UP000265140"/>
    </source>
</evidence>
<evidence type="ECO:0000256" key="8">
    <source>
        <dbReference type="SAM" id="Phobius"/>
    </source>
</evidence>
<evidence type="ECO:0000256" key="5">
    <source>
        <dbReference type="ARBA" id="ARBA00022723"/>
    </source>
</evidence>
<keyword evidence="8" id="KW-1133">Transmembrane helix</keyword>
<evidence type="ECO:0000256" key="2">
    <source>
        <dbReference type="ARBA" id="ARBA00004414"/>
    </source>
</evidence>
<keyword evidence="6" id="KW-0862">Zinc</keyword>
<reference evidence="10" key="4">
    <citation type="submission" date="2025-09" db="UniProtKB">
        <authorList>
            <consortium name="Ensembl"/>
        </authorList>
    </citation>
    <scope>IDENTIFICATION</scope>
</reference>
<protein>
    <submittedName>
        <fullName evidence="10">Si:dkeyp-75b4.8</fullName>
    </submittedName>
</protein>
<keyword evidence="11" id="KW-1185">Reference proteome</keyword>
<comment type="subcellular location">
    <subcellularLocation>
        <location evidence="1">Endosome membrane</location>
        <topology evidence="1">Peripheral membrane protein</topology>
        <orientation evidence="1">Cytoplasmic side</orientation>
    </subcellularLocation>
    <subcellularLocation>
        <location evidence="2">Late endosome membrane</location>
    </subcellularLocation>
    <subcellularLocation>
        <location evidence="3">Lysosome membrane</location>
        <topology evidence="3">Peripheral membrane protein</topology>
        <orientation evidence="3">Cytoplasmic side</orientation>
    </subcellularLocation>
</comment>
<feature type="transmembrane region" description="Helical" evidence="8">
    <location>
        <begin position="130"/>
        <end position="155"/>
    </location>
</feature>
<dbReference type="InParanoid" id="A0A3P8YKS5"/>
<dbReference type="Pfam" id="PF10601">
    <property type="entry name" value="zf-LITAF-like"/>
    <property type="match status" value="1"/>
</dbReference>
<evidence type="ECO:0000259" key="9">
    <source>
        <dbReference type="PROSITE" id="PS51837"/>
    </source>
</evidence>
<feature type="domain" description="LITAF" evidence="9">
    <location>
        <begin position="91"/>
        <end position="177"/>
    </location>
</feature>
<reference evidence="10" key="3">
    <citation type="submission" date="2025-08" db="UniProtKB">
        <authorList>
            <consortium name="Ensembl"/>
        </authorList>
    </citation>
    <scope>IDENTIFICATION</scope>
</reference>
<name>A0A3P8YKS5_ESOLU</name>
<dbReference type="GO" id="GO:0098560">
    <property type="term" value="C:cytoplasmic side of late endosome membrane"/>
    <property type="evidence" value="ECO:0007669"/>
    <property type="project" value="TreeGrafter"/>
</dbReference>
<dbReference type="Bgee" id="ENSELUG00000016955">
    <property type="expression patterns" value="Expressed in pharyngeal gill and 2 other cell types or tissues"/>
</dbReference>
<dbReference type="PROSITE" id="PS51837">
    <property type="entry name" value="LITAF"/>
    <property type="match status" value="1"/>
</dbReference>
<dbReference type="GO" id="GO:0008270">
    <property type="term" value="F:zinc ion binding"/>
    <property type="evidence" value="ECO:0007669"/>
    <property type="project" value="TreeGrafter"/>
</dbReference>
<evidence type="ECO:0000256" key="6">
    <source>
        <dbReference type="ARBA" id="ARBA00022833"/>
    </source>
</evidence>
<organism evidence="10 11">
    <name type="scientific">Esox lucius</name>
    <name type="common">Northern pike</name>
    <dbReference type="NCBI Taxonomy" id="8010"/>
    <lineage>
        <taxon>Eukaryota</taxon>
        <taxon>Metazoa</taxon>
        <taxon>Chordata</taxon>
        <taxon>Craniata</taxon>
        <taxon>Vertebrata</taxon>
        <taxon>Euteleostomi</taxon>
        <taxon>Actinopterygii</taxon>
        <taxon>Neopterygii</taxon>
        <taxon>Teleostei</taxon>
        <taxon>Protacanthopterygii</taxon>
        <taxon>Esociformes</taxon>
        <taxon>Esocidae</taxon>
        <taxon>Esox</taxon>
    </lineage>
</organism>
<dbReference type="AlphaFoldDB" id="A0A3P8YKS5"/>
<keyword evidence="7 8" id="KW-0472">Membrane</keyword>
<reference evidence="10" key="2">
    <citation type="submission" date="2020-02" db="EMBL/GenBank/DDBJ databases">
        <title>Esox lucius (northern pike) genome, fEsoLuc1, primary haplotype.</title>
        <authorList>
            <person name="Myers G."/>
            <person name="Karagic N."/>
            <person name="Meyer A."/>
            <person name="Pippel M."/>
            <person name="Reichard M."/>
            <person name="Winkler S."/>
            <person name="Tracey A."/>
            <person name="Sims Y."/>
            <person name="Howe K."/>
            <person name="Rhie A."/>
            <person name="Formenti G."/>
            <person name="Durbin R."/>
            <person name="Fedrigo O."/>
            <person name="Jarvis E.D."/>
        </authorList>
    </citation>
    <scope>NUCLEOTIDE SEQUENCE [LARGE SCALE GENOMIC DNA]</scope>
</reference>
<dbReference type="STRING" id="8010.ENSELUP00000017208"/>
<dbReference type="InterPro" id="IPR006629">
    <property type="entry name" value="LITAF"/>
</dbReference>
<sequence>MDNPSYADQPPPYTEATFYPPIPVTASPANCSLHPNYSTPPPTYREAVTSQPDPFPVLTPPTQQLTGIHLHQSTQIVNGASFQQTNQRIPSTVVYIDPVSVGPLGDAPCMTRCSNCRQNITTIVTYKPGMAAWSMCLLFTLLGLICGCCLIPFLLRGFQDAHHTCPLCHAHLYIHIR</sequence>
<dbReference type="GO" id="GO:0005634">
    <property type="term" value="C:nucleus"/>
    <property type="evidence" value="ECO:0007669"/>
    <property type="project" value="TreeGrafter"/>
</dbReference>
<accession>A0A3P8YKS5</accession>
<dbReference type="OMA" id="CWCVILA"/>
<dbReference type="PANTHER" id="PTHR23292">
    <property type="entry name" value="LIPOPOLYSACCHARIDE-INDUCED TUMOR NECROSIS FACTOR-ALPHA FACTOR"/>
    <property type="match status" value="1"/>
</dbReference>
<dbReference type="PANTHER" id="PTHR23292:SF28">
    <property type="entry name" value="LIPOPOLYSACCHARIDE-INDUCED TUMOR NECROSIS FACTOR-ALPHA FACTOR-LIKE"/>
    <property type="match status" value="1"/>
</dbReference>
<proteinExistence type="inferred from homology"/>